<dbReference type="PROSITE" id="PS50293">
    <property type="entry name" value="TPR_REGION"/>
    <property type="match status" value="1"/>
</dbReference>
<dbReference type="Gene3D" id="1.25.40.10">
    <property type="entry name" value="Tetratricopeptide repeat domain"/>
    <property type="match status" value="1"/>
</dbReference>
<keyword evidence="2" id="KW-0802">TPR repeat</keyword>
<dbReference type="EMBL" id="BARS01033540">
    <property type="protein sequence ID" value="GAG26737.1"/>
    <property type="molecule type" value="Genomic_DNA"/>
</dbReference>
<dbReference type="InterPro" id="IPR011990">
    <property type="entry name" value="TPR-like_helical_dom_sf"/>
</dbReference>
<dbReference type="SMART" id="SM00028">
    <property type="entry name" value="TPR"/>
    <property type="match status" value="2"/>
</dbReference>
<reference evidence="3" key="1">
    <citation type="journal article" date="2014" name="Front. Microbiol.">
        <title>High frequency of phylogenetically diverse reductive dehalogenase-homologous genes in deep subseafloor sedimentary metagenomes.</title>
        <authorList>
            <person name="Kawai M."/>
            <person name="Futagami T."/>
            <person name="Toyoda A."/>
            <person name="Takaki Y."/>
            <person name="Nishi S."/>
            <person name="Hori S."/>
            <person name="Arai W."/>
            <person name="Tsubouchi T."/>
            <person name="Morono Y."/>
            <person name="Uchiyama I."/>
            <person name="Ito T."/>
            <person name="Fujiyama A."/>
            <person name="Inagaki F."/>
            <person name="Takami H."/>
        </authorList>
    </citation>
    <scope>NUCLEOTIDE SEQUENCE</scope>
    <source>
        <strain evidence="3">Expedition CK06-06</strain>
    </source>
</reference>
<sequence>EAYKKALYFIDKEEYDKALLYLEVAIKTDIISLKGKAYVNIGLCYGNLGNHAKAIDAFKQAIRIDPDHNSAHFSLGFSYFKTGDKSSALDEYKILKELDIGLANKLFDSIY</sequence>
<evidence type="ECO:0000256" key="1">
    <source>
        <dbReference type="ARBA" id="ARBA00022737"/>
    </source>
</evidence>
<name>X0WU46_9ZZZZ</name>
<comment type="caution">
    <text evidence="3">The sequence shown here is derived from an EMBL/GenBank/DDBJ whole genome shotgun (WGS) entry which is preliminary data.</text>
</comment>
<dbReference type="PANTHER" id="PTHR44858">
    <property type="entry name" value="TETRATRICOPEPTIDE REPEAT PROTEIN 6"/>
    <property type="match status" value="1"/>
</dbReference>
<dbReference type="AlphaFoldDB" id="X0WU46"/>
<dbReference type="Pfam" id="PF00515">
    <property type="entry name" value="TPR_1"/>
    <property type="match status" value="1"/>
</dbReference>
<dbReference type="InterPro" id="IPR050498">
    <property type="entry name" value="Ycf3"/>
</dbReference>
<keyword evidence="1" id="KW-0677">Repeat</keyword>
<organism evidence="3">
    <name type="scientific">marine sediment metagenome</name>
    <dbReference type="NCBI Taxonomy" id="412755"/>
    <lineage>
        <taxon>unclassified sequences</taxon>
        <taxon>metagenomes</taxon>
        <taxon>ecological metagenomes</taxon>
    </lineage>
</organism>
<evidence type="ECO:0000313" key="3">
    <source>
        <dbReference type="EMBL" id="GAG26737.1"/>
    </source>
</evidence>
<proteinExistence type="predicted"/>
<accession>X0WU46</accession>
<dbReference type="InterPro" id="IPR019734">
    <property type="entry name" value="TPR_rpt"/>
</dbReference>
<feature type="non-terminal residue" evidence="3">
    <location>
        <position position="1"/>
    </location>
</feature>
<dbReference type="PANTHER" id="PTHR44858:SF1">
    <property type="entry name" value="UDP-N-ACETYLGLUCOSAMINE--PEPTIDE N-ACETYLGLUCOSAMINYLTRANSFERASE SPINDLY-RELATED"/>
    <property type="match status" value="1"/>
</dbReference>
<dbReference type="SUPFAM" id="SSF48452">
    <property type="entry name" value="TPR-like"/>
    <property type="match status" value="1"/>
</dbReference>
<gene>
    <name evidence="3" type="ORF">S01H1_51922</name>
</gene>
<evidence type="ECO:0000256" key="2">
    <source>
        <dbReference type="ARBA" id="ARBA00022803"/>
    </source>
</evidence>
<dbReference type="PROSITE" id="PS50005">
    <property type="entry name" value="TPR"/>
    <property type="match status" value="1"/>
</dbReference>
<protein>
    <submittedName>
        <fullName evidence="3">Uncharacterized protein</fullName>
    </submittedName>
</protein>